<feature type="disulfide bond" evidence="11">
    <location>
        <begin position="712"/>
        <end position="727"/>
    </location>
</feature>
<dbReference type="PROSITE" id="PS50024">
    <property type="entry name" value="SEA"/>
    <property type="match status" value="1"/>
</dbReference>
<feature type="disulfide bond" evidence="11">
    <location>
        <begin position="737"/>
        <end position="755"/>
    </location>
</feature>
<keyword evidence="10 12" id="KW-1015">Disulfide bond</keyword>
<evidence type="ECO:0000259" key="16">
    <source>
        <dbReference type="PROSITE" id="PS50287"/>
    </source>
</evidence>
<feature type="compositionally biased region" description="Low complexity" evidence="13">
    <location>
        <begin position="263"/>
        <end position="283"/>
    </location>
</feature>
<dbReference type="Gene3D" id="4.10.400.10">
    <property type="entry name" value="Low-density Lipoprotein Receptor"/>
    <property type="match status" value="3"/>
</dbReference>
<dbReference type="InterPro" id="IPR036055">
    <property type="entry name" value="LDL_receptor-like_sf"/>
</dbReference>
<dbReference type="InterPro" id="IPR036772">
    <property type="entry name" value="SRCR-like_dom_sf"/>
</dbReference>
<dbReference type="PRINTS" id="PR00261">
    <property type="entry name" value="LDLRECEPTOR"/>
</dbReference>
<feature type="compositionally biased region" description="Basic and acidic residues" evidence="13">
    <location>
        <begin position="43"/>
        <end position="61"/>
    </location>
</feature>
<dbReference type="Gene3D" id="3.30.70.960">
    <property type="entry name" value="SEA domain"/>
    <property type="match status" value="1"/>
</dbReference>
<feature type="region of interest" description="Disordered" evidence="13">
    <location>
        <begin position="39"/>
        <end position="61"/>
    </location>
</feature>
<comment type="caution">
    <text evidence="17">The sequence shown here is derived from an EMBL/GenBank/DDBJ whole genome shotgun (WGS) entry which is preliminary data.</text>
</comment>
<keyword evidence="6" id="KW-0378">Hydrolase</keyword>
<feature type="transmembrane region" description="Helical" evidence="14">
    <location>
        <begin position="72"/>
        <end position="94"/>
    </location>
</feature>
<dbReference type="InterPro" id="IPR002172">
    <property type="entry name" value="LDrepeatLR_classA_rpt"/>
</dbReference>
<dbReference type="InterPro" id="IPR001190">
    <property type="entry name" value="SRCR"/>
</dbReference>
<dbReference type="GO" id="GO:0016020">
    <property type="term" value="C:membrane"/>
    <property type="evidence" value="ECO:0007669"/>
    <property type="project" value="UniProtKB-SubCell"/>
</dbReference>
<accession>A0ABD3XZ85</accession>
<evidence type="ECO:0000256" key="8">
    <source>
        <dbReference type="ARBA" id="ARBA00022989"/>
    </source>
</evidence>
<evidence type="ECO:0000256" key="4">
    <source>
        <dbReference type="ARBA" id="ARBA00022692"/>
    </source>
</evidence>
<dbReference type="PROSITE" id="PS50068">
    <property type="entry name" value="LDLRA_2"/>
    <property type="match status" value="3"/>
</dbReference>
<dbReference type="InterPro" id="IPR023415">
    <property type="entry name" value="LDLR_class-A_CS"/>
</dbReference>
<keyword evidence="5" id="KW-0677">Repeat</keyword>
<reference evidence="17 18" key="1">
    <citation type="submission" date="2024-11" db="EMBL/GenBank/DDBJ databases">
        <title>Chromosome-level genome assembly of the freshwater bivalve Anodonta woodiana.</title>
        <authorList>
            <person name="Chen X."/>
        </authorList>
    </citation>
    <scope>NUCLEOTIDE SEQUENCE [LARGE SCALE GENOMIC DNA]</scope>
    <source>
        <strain evidence="17">MN2024</strain>
        <tissue evidence="17">Gills</tissue>
    </source>
</reference>
<evidence type="ECO:0000313" key="18">
    <source>
        <dbReference type="Proteomes" id="UP001634394"/>
    </source>
</evidence>
<dbReference type="InterPro" id="IPR050685">
    <property type="entry name" value="LDLR"/>
</dbReference>
<dbReference type="GO" id="GO:0016192">
    <property type="term" value="P:vesicle-mediated transport"/>
    <property type="evidence" value="ECO:0007669"/>
    <property type="project" value="UniProtKB-ARBA"/>
</dbReference>
<comment type="caution">
    <text evidence="12">Lacks conserved residue(s) required for the propagation of feature annotation.</text>
</comment>
<dbReference type="InterPro" id="IPR036364">
    <property type="entry name" value="SEA_dom_sf"/>
</dbReference>
<proteinExistence type="predicted"/>
<dbReference type="Pfam" id="PF00057">
    <property type="entry name" value="Ldl_recept_a"/>
    <property type="match status" value="3"/>
</dbReference>
<keyword evidence="3" id="KW-0645">Protease</keyword>
<dbReference type="SUPFAM" id="SSF57424">
    <property type="entry name" value="LDL receptor-like module"/>
    <property type="match status" value="3"/>
</dbReference>
<dbReference type="GO" id="GO:0012505">
    <property type="term" value="C:endomembrane system"/>
    <property type="evidence" value="ECO:0007669"/>
    <property type="project" value="UniProtKB-SubCell"/>
</dbReference>
<feature type="domain" description="SRCR" evidence="16">
    <location>
        <begin position="575"/>
        <end position="679"/>
    </location>
</feature>
<feature type="disulfide bond" evidence="11">
    <location>
        <begin position="552"/>
        <end position="567"/>
    </location>
</feature>
<keyword evidence="8 14" id="KW-1133">Transmembrane helix</keyword>
<dbReference type="InterPro" id="IPR000082">
    <property type="entry name" value="SEA_dom"/>
</dbReference>
<sequence>MSIRLWNLRDGDSHSRRMYWKNYYDNLYYLHHTAPTFSSQHSEVGRRNGDHSSTDLDPMDRKTNSYVSKGRIAVTVAAVVTICAIITAIIVAVYCTRIPDKRGDSKAIIRKIQVTRLKTYQGDVGIAKEWNENLTDPTSPVYKQEANNFISAMNQIYGNSPYKNSYNGTVVDGFRSGSTIIICRILWSGIYIQEIETSATSINDQKGKVISEVEINPLDTNNLIKLIMDLLPGILGTNLTTTPVLQVMMTTIAPVTTEKATTSAPITSKSTTSTKAASNQTTSMPSGTTTIVTPERNINITSTTMLGITSTSTAPKTSTNTATTPTSIPITPNSTASTEPTTATQPTTILTASKSTTTITTSNLTSTSTTATNLSITSTTPLQSTTAKTLTSIPSTTTQSNSTFVSTSTRLPFVTNITTSTPVTTSSGTTQIPGSTSTTTTAKSTVLSTITPITTTTMRSELTTSLPEELGEYDHINRTVSGWLKGWVSVQPGYANVIFEAKTVTATTIWPGVVTLDDVSITSGSCPPSPDCGRDTFRCNTTRVCIPVDMQCDGGDDCLDGSDEENCTNNPDYQVKLINGDGSYGSIAVFYQGLWRPVCMPKYRLSKGNTNIVQLACQKMGYKGRFQGAFVNSWHQPVQFAMEISCSYDNVDISNCSMNLTQTTVNNIFCYYYQAAFCSNDDCFSGEKLCPSDPVDATQSFKKKCISLDYFCDGIPDCPGGTDELNCANCSTSEFECTNHKCIPSSQRCDGIPQCGDKSDEYGCVIVANNISQIYHSNLSAYLPVCYNNTNIGLANILCSLSGQG</sequence>
<feature type="region of interest" description="Disordered" evidence="13">
    <location>
        <begin position="263"/>
        <end position="291"/>
    </location>
</feature>
<gene>
    <name evidence="17" type="ORF">ACJMK2_003220</name>
</gene>
<dbReference type="PANTHER" id="PTHR24270">
    <property type="entry name" value="LOW-DENSITY LIPOPROTEIN RECEPTOR-RELATED"/>
    <property type="match status" value="1"/>
</dbReference>
<evidence type="ECO:0000256" key="3">
    <source>
        <dbReference type="ARBA" id="ARBA00022670"/>
    </source>
</evidence>
<feature type="disulfide bond" evidence="11">
    <location>
        <begin position="749"/>
        <end position="764"/>
    </location>
</feature>
<evidence type="ECO:0000256" key="14">
    <source>
        <dbReference type="SAM" id="Phobius"/>
    </source>
</evidence>
<evidence type="ECO:0000313" key="17">
    <source>
        <dbReference type="EMBL" id="KAL3890951.1"/>
    </source>
</evidence>
<dbReference type="SUPFAM" id="SSF56487">
    <property type="entry name" value="SRCR-like"/>
    <property type="match status" value="1"/>
</dbReference>
<organism evidence="17 18">
    <name type="scientific">Sinanodonta woodiana</name>
    <name type="common">Chinese pond mussel</name>
    <name type="synonym">Anodonta woodiana</name>
    <dbReference type="NCBI Taxonomy" id="1069815"/>
    <lineage>
        <taxon>Eukaryota</taxon>
        <taxon>Metazoa</taxon>
        <taxon>Spiralia</taxon>
        <taxon>Lophotrochozoa</taxon>
        <taxon>Mollusca</taxon>
        <taxon>Bivalvia</taxon>
        <taxon>Autobranchia</taxon>
        <taxon>Heteroconchia</taxon>
        <taxon>Palaeoheterodonta</taxon>
        <taxon>Unionida</taxon>
        <taxon>Unionoidea</taxon>
        <taxon>Unionidae</taxon>
        <taxon>Unioninae</taxon>
        <taxon>Sinanodonta</taxon>
    </lineage>
</organism>
<evidence type="ECO:0000259" key="15">
    <source>
        <dbReference type="PROSITE" id="PS50024"/>
    </source>
</evidence>
<keyword evidence="4 14" id="KW-0812">Transmembrane</keyword>
<evidence type="ECO:0000256" key="7">
    <source>
        <dbReference type="ARBA" id="ARBA00022825"/>
    </source>
</evidence>
<dbReference type="Pfam" id="PF01390">
    <property type="entry name" value="SEA"/>
    <property type="match status" value="1"/>
</dbReference>
<evidence type="ECO:0000256" key="10">
    <source>
        <dbReference type="ARBA" id="ARBA00023157"/>
    </source>
</evidence>
<dbReference type="SUPFAM" id="SSF82671">
    <property type="entry name" value="SEA domain"/>
    <property type="match status" value="1"/>
</dbReference>
<dbReference type="Proteomes" id="UP001634394">
    <property type="component" value="Unassembled WGS sequence"/>
</dbReference>
<keyword evidence="18" id="KW-1185">Reference proteome</keyword>
<feature type="disulfide bond" evidence="12">
    <location>
        <begin position="646"/>
        <end position="656"/>
    </location>
</feature>
<dbReference type="PROSITE" id="PS01209">
    <property type="entry name" value="LDLRA_1"/>
    <property type="match status" value="2"/>
</dbReference>
<dbReference type="SMART" id="SM00192">
    <property type="entry name" value="LDLa"/>
    <property type="match status" value="3"/>
</dbReference>
<evidence type="ECO:0000256" key="5">
    <source>
        <dbReference type="ARBA" id="ARBA00022737"/>
    </source>
</evidence>
<evidence type="ECO:0000256" key="9">
    <source>
        <dbReference type="ARBA" id="ARBA00023136"/>
    </source>
</evidence>
<comment type="subcellular location">
    <subcellularLocation>
        <location evidence="2">Endomembrane system</location>
    </subcellularLocation>
    <subcellularLocation>
        <location evidence="1">Membrane</location>
        <topology evidence="1">Single-pass membrane protein</topology>
    </subcellularLocation>
</comment>
<dbReference type="EMBL" id="JBJQND010000001">
    <property type="protein sequence ID" value="KAL3890951.1"/>
    <property type="molecule type" value="Genomic_DNA"/>
</dbReference>
<dbReference type="Gene3D" id="3.10.250.10">
    <property type="entry name" value="SRCR-like domain"/>
    <property type="match status" value="1"/>
</dbReference>
<protein>
    <submittedName>
        <fullName evidence="17">Uncharacterized protein</fullName>
    </submittedName>
</protein>
<feature type="region of interest" description="Disordered" evidence="13">
    <location>
        <begin position="309"/>
        <end position="344"/>
    </location>
</feature>
<evidence type="ECO:0000256" key="13">
    <source>
        <dbReference type="SAM" id="MobiDB-lite"/>
    </source>
</evidence>
<name>A0ABD3XZ85_SINWO</name>
<evidence type="ECO:0000256" key="1">
    <source>
        <dbReference type="ARBA" id="ARBA00004167"/>
    </source>
</evidence>
<evidence type="ECO:0000256" key="2">
    <source>
        <dbReference type="ARBA" id="ARBA00004308"/>
    </source>
</evidence>
<dbReference type="CDD" id="cd00112">
    <property type="entry name" value="LDLa"/>
    <property type="match status" value="3"/>
</dbReference>
<feature type="non-terminal residue" evidence="17">
    <location>
        <position position="805"/>
    </location>
</feature>
<dbReference type="GO" id="GO:0008236">
    <property type="term" value="F:serine-type peptidase activity"/>
    <property type="evidence" value="ECO:0007669"/>
    <property type="project" value="UniProtKB-KW"/>
</dbReference>
<dbReference type="AlphaFoldDB" id="A0ABD3XZ85"/>
<feature type="domain" description="SEA" evidence="15">
    <location>
        <begin position="116"/>
        <end position="225"/>
    </location>
</feature>
<feature type="disulfide bond" evidence="12">
    <location>
        <begin position="617"/>
        <end position="678"/>
    </location>
</feature>
<keyword evidence="9 14" id="KW-0472">Membrane</keyword>
<keyword evidence="7" id="KW-0720">Serine protease</keyword>
<feature type="disulfide bond" evidence="11">
    <location>
        <begin position="730"/>
        <end position="742"/>
    </location>
</feature>
<dbReference type="PROSITE" id="PS50287">
    <property type="entry name" value="SRCR_2"/>
    <property type="match status" value="1"/>
</dbReference>
<dbReference type="GO" id="GO:0006508">
    <property type="term" value="P:proteolysis"/>
    <property type="evidence" value="ECO:0007669"/>
    <property type="project" value="UniProtKB-KW"/>
</dbReference>
<evidence type="ECO:0000256" key="6">
    <source>
        <dbReference type="ARBA" id="ARBA00022801"/>
    </source>
</evidence>
<evidence type="ECO:0000256" key="12">
    <source>
        <dbReference type="PROSITE-ProRule" id="PRU00196"/>
    </source>
</evidence>
<evidence type="ECO:0000256" key="11">
    <source>
        <dbReference type="PROSITE-ProRule" id="PRU00124"/>
    </source>
</evidence>